<sequence>TSCERCQNELTLLRNMREVSRQQDQTLPDAFAWQRLKRDIKQSSRVKHSSRRSWWQPGLGIAAAVLIVVQGVFIFDLKQSADSYTQAGYQQSGLIVQVKINPQATEVQIRNLMLDLEAEIVAGPSARGLYRIKLSERKDDPTNNAKIQKLKESGELILYVAQE</sequence>
<gene>
    <name evidence="2" type="ORF">MNBD_GAMMA21-795</name>
</gene>
<evidence type="ECO:0000256" key="1">
    <source>
        <dbReference type="SAM" id="Phobius"/>
    </source>
</evidence>
<accession>A0A3B0ZLT4</accession>
<keyword evidence="1" id="KW-0472">Membrane</keyword>
<keyword evidence="1" id="KW-0812">Transmembrane</keyword>
<organism evidence="2">
    <name type="scientific">hydrothermal vent metagenome</name>
    <dbReference type="NCBI Taxonomy" id="652676"/>
    <lineage>
        <taxon>unclassified sequences</taxon>
        <taxon>metagenomes</taxon>
        <taxon>ecological metagenomes</taxon>
    </lineage>
</organism>
<reference evidence="2" key="1">
    <citation type="submission" date="2018-06" db="EMBL/GenBank/DDBJ databases">
        <authorList>
            <person name="Zhirakovskaya E."/>
        </authorList>
    </citation>
    <scope>NUCLEOTIDE SEQUENCE</scope>
</reference>
<feature type="non-terminal residue" evidence="2">
    <location>
        <position position="1"/>
    </location>
</feature>
<dbReference type="EMBL" id="UOFR01000026">
    <property type="protein sequence ID" value="VAW94388.1"/>
    <property type="molecule type" value="Genomic_DNA"/>
</dbReference>
<evidence type="ECO:0000313" key="2">
    <source>
        <dbReference type="EMBL" id="VAW94388.1"/>
    </source>
</evidence>
<name>A0A3B0ZLT4_9ZZZZ</name>
<proteinExistence type="predicted"/>
<keyword evidence="1" id="KW-1133">Transmembrane helix</keyword>
<dbReference type="AlphaFoldDB" id="A0A3B0ZLT4"/>
<protein>
    <submittedName>
        <fullName evidence="2">Uncharacterized protein</fullName>
    </submittedName>
</protein>
<feature type="transmembrane region" description="Helical" evidence="1">
    <location>
        <begin position="54"/>
        <end position="75"/>
    </location>
</feature>